<evidence type="ECO:0000313" key="1">
    <source>
        <dbReference type="EMBL" id="JAD56918.1"/>
    </source>
</evidence>
<protein>
    <submittedName>
        <fullName evidence="1">Uncharacterized protein</fullName>
    </submittedName>
</protein>
<reference evidence="1" key="1">
    <citation type="submission" date="2014-09" db="EMBL/GenBank/DDBJ databases">
        <authorList>
            <person name="Magalhaes I.L.F."/>
            <person name="Oliveira U."/>
            <person name="Santos F.R."/>
            <person name="Vidigal T.H.D.A."/>
            <person name="Brescovit A.D."/>
            <person name="Santos A.J."/>
        </authorList>
    </citation>
    <scope>NUCLEOTIDE SEQUENCE</scope>
    <source>
        <tissue evidence="1">Shoot tissue taken approximately 20 cm above the soil surface</tissue>
    </source>
</reference>
<proteinExistence type="predicted"/>
<sequence>MRGYATPQTFLQ</sequence>
<organism evidence="1">
    <name type="scientific">Arundo donax</name>
    <name type="common">Giant reed</name>
    <name type="synonym">Donax arundinaceus</name>
    <dbReference type="NCBI Taxonomy" id="35708"/>
    <lineage>
        <taxon>Eukaryota</taxon>
        <taxon>Viridiplantae</taxon>
        <taxon>Streptophyta</taxon>
        <taxon>Embryophyta</taxon>
        <taxon>Tracheophyta</taxon>
        <taxon>Spermatophyta</taxon>
        <taxon>Magnoliopsida</taxon>
        <taxon>Liliopsida</taxon>
        <taxon>Poales</taxon>
        <taxon>Poaceae</taxon>
        <taxon>PACMAD clade</taxon>
        <taxon>Arundinoideae</taxon>
        <taxon>Arundineae</taxon>
        <taxon>Arundo</taxon>
    </lineage>
</organism>
<name>A0A0A9B434_ARUDO</name>
<accession>A0A0A9B434</accession>
<dbReference type="EMBL" id="GBRH01240977">
    <property type="protein sequence ID" value="JAD56918.1"/>
    <property type="molecule type" value="Transcribed_RNA"/>
</dbReference>
<reference evidence="1" key="2">
    <citation type="journal article" date="2015" name="Data Brief">
        <title>Shoot transcriptome of the giant reed, Arundo donax.</title>
        <authorList>
            <person name="Barrero R.A."/>
            <person name="Guerrero F.D."/>
            <person name="Moolhuijzen P."/>
            <person name="Goolsby J.A."/>
            <person name="Tidwell J."/>
            <person name="Bellgard S.E."/>
            <person name="Bellgard M.I."/>
        </authorList>
    </citation>
    <scope>NUCLEOTIDE SEQUENCE</scope>
    <source>
        <tissue evidence="1">Shoot tissue taken approximately 20 cm above the soil surface</tissue>
    </source>
</reference>